<organism evidence="2 3">
    <name type="scientific">Alternaria atra</name>
    <dbReference type="NCBI Taxonomy" id="119953"/>
    <lineage>
        <taxon>Eukaryota</taxon>
        <taxon>Fungi</taxon>
        <taxon>Dikarya</taxon>
        <taxon>Ascomycota</taxon>
        <taxon>Pezizomycotina</taxon>
        <taxon>Dothideomycetes</taxon>
        <taxon>Pleosporomycetidae</taxon>
        <taxon>Pleosporales</taxon>
        <taxon>Pleosporineae</taxon>
        <taxon>Pleosporaceae</taxon>
        <taxon>Alternaria</taxon>
        <taxon>Alternaria sect. Ulocladioides</taxon>
    </lineage>
</organism>
<feature type="compositionally biased region" description="Basic and acidic residues" evidence="1">
    <location>
        <begin position="583"/>
        <end position="696"/>
    </location>
</feature>
<protein>
    <submittedName>
        <fullName evidence="2">Uncharacterized protein</fullName>
    </submittedName>
</protein>
<dbReference type="RefSeq" id="XP_043164193.1">
    <property type="nucleotide sequence ID" value="XM_043308258.1"/>
</dbReference>
<accession>A0A8J2HRW3</accession>
<name>A0A8J2HRW3_9PLEO</name>
<dbReference type="GeneID" id="67018551"/>
<feature type="compositionally biased region" description="Basic and acidic residues" evidence="1">
    <location>
        <begin position="547"/>
        <end position="557"/>
    </location>
</feature>
<dbReference type="Proteomes" id="UP000676310">
    <property type="component" value="Unassembled WGS sequence"/>
</dbReference>
<feature type="region of interest" description="Disordered" evidence="1">
    <location>
        <begin position="402"/>
        <end position="431"/>
    </location>
</feature>
<feature type="compositionally biased region" description="Polar residues" evidence="1">
    <location>
        <begin position="28"/>
        <end position="50"/>
    </location>
</feature>
<dbReference type="AlphaFoldDB" id="A0A8J2HRW3"/>
<feature type="compositionally biased region" description="Basic residues" evidence="1">
    <location>
        <begin position="535"/>
        <end position="545"/>
    </location>
</feature>
<evidence type="ECO:0000313" key="3">
    <source>
        <dbReference type="Proteomes" id="UP000676310"/>
    </source>
</evidence>
<comment type="caution">
    <text evidence="2">The sequence shown here is derived from an EMBL/GenBank/DDBJ whole genome shotgun (WGS) entry which is preliminary data.</text>
</comment>
<feature type="compositionally biased region" description="Basic and acidic residues" evidence="1">
    <location>
        <begin position="744"/>
        <end position="761"/>
    </location>
</feature>
<feature type="compositionally biased region" description="Basic and acidic residues" evidence="1">
    <location>
        <begin position="771"/>
        <end position="782"/>
    </location>
</feature>
<feature type="compositionally biased region" description="Basic and acidic residues" evidence="1">
    <location>
        <begin position="458"/>
        <end position="487"/>
    </location>
</feature>
<evidence type="ECO:0000313" key="2">
    <source>
        <dbReference type="EMBL" id="CAG5140230.1"/>
    </source>
</evidence>
<dbReference type="EMBL" id="CAJRGZ010000015">
    <property type="protein sequence ID" value="CAG5140230.1"/>
    <property type="molecule type" value="Genomic_DNA"/>
</dbReference>
<feature type="region of interest" description="Disordered" evidence="1">
    <location>
        <begin position="721"/>
        <end position="788"/>
    </location>
</feature>
<feature type="compositionally biased region" description="Polar residues" evidence="1">
    <location>
        <begin position="488"/>
        <end position="497"/>
    </location>
</feature>
<feature type="region of interest" description="Disordered" evidence="1">
    <location>
        <begin position="458"/>
        <end position="707"/>
    </location>
</feature>
<dbReference type="OrthoDB" id="3693838at2759"/>
<feature type="compositionally biased region" description="Low complexity" evidence="1">
    <location>
        <begin position="403"/>
        <end position="414"/>
    </location>
</feature>
<evidence type="ECO:0000256" key="1">
    <source>
        <dbReference type="SAM" id="MobiDB-lite"/>
    </source>
</evidence>
<feature type="region of interest" description="Disordered" evidence="1">
    <location>
        <begin position="28"/>
        <end position="53"/>
    </location>
</feature>
<proteinExistence type="predicted"/>
<reference evidence="2" key="1">
    <citation type="submission" date="2021-05" db="EMBL/GenBank/DDBJ databases">
        <authorList>
            <person name="Stam R."/>
        </authorList>
    </citation>
    <scope>NUCLEOTIDE SEQUENCE</scope>
    <source>
        <strain evidence="2">CS162</strain>
    </source>
</reference>
<gene>
    <name evidence="2" type="ORF">ALTATR162_LOCUS664</name>
</gene>
<keyword evidence="3" id="KW-1185">Reference proteome</keyword>
<sequence length="788" mass="88330">MTKRVPATNAFPHQDSGVEGATLEETSLATHSTPLNVVTSEPTPSESGTVSAVPASCERDIAESQHNPTTQPTAIIASTHATRYRSAAVQTLPPSNAEQFHRIYDREPTNQELVSKTGSAAIGRYEPGLLANGYDVVLCTTFSVPVASTKRANYTNSSFQTDAVAQCKKALLRAKAKASMLVNRQRDAAQSAGFRVWSETRDEHIIHSEQFRVSVQFDDEGNATNADVDGLSLPNIYGEEIDPLPKTIEPLEQSHSEFSYQDADINESTKHYTSSATSAITPPPILPSVLLHNTVESVSIPQRIRTVEPCVPSGKSDPASIEYHGYFQLVPRVVAGKDDNGYGGKDREQQKTIGLDVGPHAATRVQKDKPGKMARKEETVMVLGGPRFADKYIIFDAVASTLTNPTTTPNTRPTTTKKRKSDDEPEEQVAISSPKRFKILNKSANALEIGTDAQEDRFVKDENDSVMRDNAKATDIERTKHKEDSRQAEGQQAQASTLHKMCNDEPEAEDERSPRSSPAHQDFRRRSRSPVGRHTSSRYRSKSTARRGSERTYEEKRRLHKVASEIGNDSRIHGGIHPAYTDKQGRSREDGANDVQKKDADEIVSVRKMEPHRRLEREQRVEEEKLTKRHNPEEAEIQRAREAKNRRNSEMEEKKQAQEADRQHRQEEKDGDRRRRRGDIQDRSRKESRQTVKQEVELFEPVDAYALERKAEARRRELVFTARGTGEADSRAPEQPPAGNDSFGRLEVERAKPEKKVETSRVTKPRPSRPVRGELERYDLRKKFGGGK</sequence>